<evidence type="ECO:0000313" key="3">
    <source>
        <dbReference type="Proteomes" id="UP000820818"/>
    </source>
</evidence>
<dbReference type="EMBL" id="WJBH02000003">
    <property type="protein sequence ID" value="KAI9561317.1"/>
    <property type="molecule type" value="Genomic_DNA"/>
</dbReference>
<feature type="chain" id="PRO_5042283171" evidence="1">
    <location>
        <begin position="24"/>
        <end position="85"/>
    </location>
</feature>
<proteinExistence type="predicted"/>
<gene>
    <name evidence="2" type="ORF">GHT06_012273</name>
</gene>
<keyword evidence="3" id="KW-1185">Reference proteome</keyword>
<dbReference type="AlphaFoldDB" id="A0AAD5PW09"/>
<sequence>MRFPLSEFKWRLFVLLMALQALAIMDTQNSHAVDASVFQTIFKRRPFDYKGGHYGSQPNRGFIKGHHRPEEYQYGPDEIPFILYS</sequence>
<organism evidence="2 3">
    <name type="scientific">Daphnia sinensis</name>
    <dbReference type="NCBI Taxonomy" id="1820382"/>
    <lineage>
        <taxon>Eukaryota</taxon>
        <taxon>Metazoa</taxon>
        <taxon>Ecdysozoa</taxon>
        <taxon>Arthropoda</taxon>
        <taxon>Crustacea</taxon>
        <taxon>Branchiopoda</taxon>
        <taxon>Diplostraca</taxon>
        <taxon>Cladocera</taxon>
        <taxon>Anomopoda</taxon>
        <taxon>Daphniidae</taxon>
        <taxon>Daphnia</taxon>
        <taxon>Daphnia similis group</taxon>
    </lineage>
</organism>
<evidence type="ECO:0000256" key="1">
    <source>
        <dbReference type="SAM" id="SignalP"/>
    </source>
</evidence>
<dbReference type="Proteomes" id="UP000820818">
    <property type="component" value="Linkage Group LG3"/>
</dbReference>
<evidence type="ECO:0000313" key="2">
    <source>
        <dbReference type="EMBL" id="KAI9561317.1"/>
    </source>
</evidence>
<accession>A0AAD5PW09</accession>
<keyword evidence="1" id="KW-0732">Signal</keyword>
<name>A0AAD5PW09_9CRUS</name>
<reference evidence="2 3" key="1">
    <citation type="submission" date="2022-05" db="EMBL/GenBank/DDBJ databases">
        <title>A multi-omics perspective on studying reproductive biology in Daphnia sinensis.</title>
        <authorList>
            <person name="Jia J."/>
        </authorList>
    </citation>
    <scope>NUCLEOTIDE SEQUENCE [LARGE SCALE GENOMIC DNA]</scope>
    <source>
        <strain evidence="2 3">WSL</strain>
    </source>
</reference>
<comment type="caution">
    <text evidence="2">The sequence shown here is derived from an EMBL/GenBank/DDBJ whole genome shotgun (WGS) entry which is preliminary data.</text>
</comment>
<protein>
    <submittedName>
        <fullName evidence="2">Uncharacterized protein</fullName>
    </submittedName>
</protein>
<feature type="signal peptide" evidence="1">
    <location>
        <begin position="1"/>
        <end position="23"/>
    </location>
</feature>